<protein>
    <submittedName>
        <fullName evidence="1">Uncharacterized protein</fullName>
    </submittedName>
</protein>
<name>A0ACC0VGG6_9STRA</name>
<comment type="caution">
    <text evidence="1">The sequence shown here is derived from an EMBL/GenBank/DDBJ whole genome shotgun (WGS) entry which is preliminary data.</text>
</comment>
<organism evidence="1 2">
    <name type="scientific">Peronosclerospora sorghi</name>
    <dbReference type="NCBI Taxonomy" id="230839"/>
    <lineage>
        <taxon>Eukaryota</taxon>
        <taxon>Sar</taxon>
        <taxon>Stramenopiles</taxon>
        <taxon>Oomycota</taxon>
        <taxon>Peronosporomycetes</taxon>
        <taxon>Peronosporales</taxon>
        <taxon>Peronosporaceae</taxon>
        <taxon>Peronosclerospora</taxon>
    </lineage>
</organism>
<dbReference type="Proteomes" id="UP001163321">
    <property type="component" value="Chromosome 9"/>
</dbReference>
<accession>A0ACC0VGG6</accession>
<reference evidence="1 2" key="1">
    <citation type="journal article" date="2022" name="bioRxiv">
        <title>The genome of the oomycete Peronosclerospora sorghi, a cosmopolitan pathogen of maize and sorghum, is inflated with dispersed pseudogenes.</title>
        <authorList>
            <person name="Fletcher K."/>
            <person name="Martin F."/>
            <person name="Isakeit T."/>
            <person name="Cavanaugh K."/>
            <person name="Magill C."/>
            <person name="Michelmore R."/>
        </authorList>
    </citation>
    <scope>NUCLEOTIDE SEQUENCE [LARGE SCALE GENOMIC DNA]</scope>
    <source>
        <strain evidence="1">P6</strain>
    </source>
</reference>
<keyword evidence="2" id="KW-1185">Reference proteome</keyword>
<sequence>MTTINVMNMMMTIEKSDAKRSDSIIRSSNLMDARIRRSQRFPLGTRVKKYFNGYKDPFEGSVDQHSDRTNLYHITYDDEDSEEMTEDDVEAHLLSLPPPLAQKPLKTVNCTYSPQASTSQDDEKAFSETSRPMSTSVIEPPSPSSSDGKTKPNVLTLNANAPGLMCTIFHEEIGKSSTVSSHTKEVEEVEESEEEEEEVEMSDENDEGDESLSEATPEEINQLIGLPVETTVTREGFGIDVVQGAVASYFPATKMFRVMYFNGECSDLTYQQVFNSIPADLRPVELRESRKRGVDEISQTGEKSKPPRPPLSSKRIKALDLNATSFAPKQTKQSPKAGSLSSESRSPSSPVVRESDMVAIDNVEFDIVRKVLYIIVSTVDNTVMDAQLEALSSADLTDKEALKVFVEKDGLTSLSALLLKWKDQVETEKGVLLILKVTITYHSWIYVCINTDCLRDVYKALAVLPGVTKNGIIDSGIGKKVRGIEKSGSYKDSAISGLASWVIKKLKADVGVQDGNHGTNSSVTYKAQIDRENRSQKSDSPRQGSFSECRSELVKPISPRPLGASLSKENISTKSNGTVKRSNSASHLQNLMSTSFSIFVMKCHSFIVESRFASNLESRNGRDTCTIRHDRDIFGNIVVSQKKSRLGNSNNWRARRSTVVLDQVCKRLTENAQEVEVVKVPKFEDNDWKPSKISFASDDSVCTFDKEVAVSKLLVYRSSCLTKPPNRPPVKPHVGPLRSILRVKPPQEIVPQSSVQNAELNLRAVHSAEKPAIDPIVIPAQPSFLRGDIADESSMFDTSKLCKVVSPTEKRKQVLSPPPCIPVSEQPPLAFSDGAEGDRIETFSPPLHKPKKAAPAEAAKPVAILSQSHVVSESR</sequence>
<gene>
    <name evidence="1" type="ORF">PsorP6_013746</name>
</gene>
<dbReference type="EMBL" id="CM047588">
    <property type="protein sequence ID" value="KAI9905490.1"/>
    <property type="molecule type" value="Genomic_DNA"/>
</dbReference>
<evidence type="ECO:0000313" key="1">
    <source>
        <dbReference type="EMBL" id="KAI9905490.1"/>
    </source>
</evidence>
<evidence type="ECO:0000313" key="2">
    <source>
        <dbReference type="Proteomes" id="UP001163321"/>
    </source>
</evidence>
<proteinExistence type="predicted"/>